<dbReference type="Pfam" id="PF07538">
    <property type="entry name" value="ChW"/>
    <property type="match status" value="1"/>
</dbReference>
<feature type="region of interest" description="Disordered" evidence="1">
    <location>
        <begin position="176"/>
        <end position="276"/>
    </location>
</feature>
<protein>
    <recommendedName>
        <fullName evidence="4">Hydrogenase expression protein HypA</fullName>
    </recommendedName>
</protein>
<organism evidence="2 3">
    <name type="scientific">Streptomyces cellulosae</name>
    <dbReference type="NCBI Taxonomy" id="1968"/>
    <lineage>
        <taxon>Bacteria</taxon>
        <taxon>Bacillati</taxon>
        <taxon>Actinomycetota</taxon>
        <taxon>Actinomycetes</taxon>
        <taxon>Kitasatosporales</taxon>
        <taxon>Streptomycetaceae</taxon>
        <taxon>Streptomyces</taxon>
    </lineage>
</organism>
<name>A0ABW7YHM7_STRCE</name>
<feature type="region of interest" description="Disordered" evidence="1">
    <location>
        <begin position="1"/>
        <end position="154"/>
    </location>
</feature>
<feature type="compositionally biased region" description="Low complexity" evidence="1">
    <location>
        <begin position="237"/>
        <end position="246"/>
    </location>
</feature>
<keyword evidence="3" id="KW-1185">Reference proteome</keyword>
<dbReference type="SMART" id="SM00728">
    <property type="entry name" value="ChW"/>
    <property type="match status" value="1"/>
</dbReference>
<proteinExistence type="predicted"/>
<feature type="compositionally biased region" description="Pro residues" evidence="1">
    <location>
        <begin position="247"/>
        <end position="257"/>
    </location>
</feature>
<dbReference type="InterPro" id="IPR006637">
    <property type="entry name" value="ChW"/>
</dbReference>
<feature type="compositionally biased region" description="Polar residues" evidence="1">
    <location>
        <begin position="262"/>
        <end position="276"/>
    </location>
</feature>
<feature type="compositionally biased region" description="Basic and acidic residues" evidence="1">
    <location>
        <begin position="54"/>
        <end position="66"/>
    </location>
</feature>
<comment type="caution">
    <text evidence="2">The sequence shown here is derived from an EMBL/GenBank/DDBJ whole genome shotgun (WGS) entry which is preliminary data.</text>
</comment>
<evidence type="ECO:0000313" key="3">
    <source>
        <dbReference type="Proteomes" id="UP001612415"/>
    </source>
</evidence>
<feature type="compositionally biased region" description="Basic residues" evidence="1">
    <location>
        <begin position="224"/>
        <end position="236"/>
    </location>
</feature>
<feature type="compositionally biased region" description="Low complexity" evidence="1">
    <location>
        <begin position="114"/>
        <end position="133"/>
    </location>
</feature>
<gene>
    <name evidence="2" type="ORF">ACIA8P_43455</name>
</gene>
<sequence>MTGRQNPSSPDGSSQSSSAATSEPSVRGAVAPRSVGADPGPTSTSASPQPAKAARGEGEATARPRPDTSAGGAASAPSGTTGGSAEEEKETGAPASRQRSSQPEAESASGRPQAASAGAVAAPVARAAAVAGVPLGGGTARGKGELSSGNPKKPLLAAAGIAGVVLLAVPLLIWATNDSEREKDTVSVSAESDTVLGGASAEAPRGDYVPARPTPPSTSAKPSVKAKPKAKPKAKKPSSVPERPSSVPVPPPAPPQKKSPSGTGQTKQQAPKPTPNTAALAVQRLAAASPGRHICYRAYVTGIGWQAPVCDGATAGTEGQNRPIKALNVAVSGTKGTSANEFIQEAGWTTAWTGAVDGVDLSIGSARKDAPNMSGFAIAVNDGVVCQNARVRDGGWLGMGCDTPGKYIFGGSLDKDRWLEAVRFTV</sequence>
<evidence type="ECO:0008006" key="4">
    <source>
        <dbReference type="Google" id="ProtNLM"/>
    </source>
</evidence>
<feature type="compositionally biased region" description="Low complexity" evidence="1">
    <location>
        <begin position="7"/>
        <end position="25"/>
    </location>
</feature>
<dbReference type="EMBL" id="JBITDC010000028">
    <property type="protein sequence ID" value="MFI5681388.1"/>
    <property type="molecule type" value="Genomic_DNA"/>
</dbReference>
<dbReference type="Proteomes" id="UP001612415">
    <property type="component" value="Unassembled WGS sequence"/>
</dbReference>
<evidence type="ECO:0000313" key="2">
    <source>
        <dbReference type="EMBL" id="MFI5681388.1"/>
    </source>
</evidence>
<reference evidence="2 3" key="1">
    <citation type="submission" date="2024-10" db="EMBL/GenBank/DDBJ databases">
        <title>The Natural Products Discovery Center: Release of the First 8490 Sequenced Strains for Exploring Actinobacteria Biosynthetic Diversity.</title>
        <authorList>
            <person name="Kalkreuter E."/>
            <person name="Kautsar S.A."/>
            <person name="Yang D."/>
            <person name="Bader C.D."/>
            <person name="Teijaro C.N."/>
            <person name="Fluegel L."/>
            <person name="Davis C.M."/>
            <person name="Simpson J.R."/>
            <person name="Lauterbach L."/>
            <person name="Steele A.D."/>
            <person name="Gui C."/>
            <person name="Meng S."/>
            <person name="Li G."/>
            <person name="Viehrig K."/>
            <person name="Ye F."/>
            <person name="Su P."/>
            <person name="Kiefer A.F."/>
            <person name="Nichols A."/>
            <person name="Cepeda A.J."/>
            <person name="Yan W."/>
            <person name="Fan B."/>
            <person name="Jiang Y."/>
            <person name="Adhikari A."/>
            <person name="Zheng C.-J."/>
            <person name="Schuster L."/>
            <person name="Cowan T.M."/>
            <person name="Smanski M.J."/>
            <person name="Chevrette M.G."/>
            <person name="De Carvalho L.P.S."/>
            <person name="Shen B."/>
        </authorList>
    </citation>
    <scope>NUCLEOTIDE SEQUENCE [LARGE SCALE GENOMIC DNA]</scope>
    <source>
        <strain evidence="2 3">NPDC051599</strain>
    </source>
</reference>
<evidence type="ECO:0000256" key="1">
    <source>
        <dbReference type="SAM" id="MobiDB-lite"/>
    </source>
</evidence>
<feature type="compositionally biased region" description="Low complexity" evidence="1">
    <location>
        <begin position="68"/>
        <end position="79"/>
    </location>
</feature>
<dbReference type="RefSeq" id="WP_398662049.1">
    <property type="nucleotide sequence ID" value="NZ_JBITDC010000028.1"/>
</dbReference>
<accession>A0ABW7YHM7</accession>